<keyword evidence="1" id="KW-0472">Membrane</keyword>
<sequence>MPNYLAVLAFIALWPILTVGLNQEEGQYPIDIELYICDEDLCNTQCDASAVGLGIALILGAGLIAYFTKT</sequence>
<evidence type="ECO:0000313" key="4">
    <source>
        <dbReference type="WBParaSite" id="Pan_g10280.t1"/>
    </source>
</evidence>
<proteinExistence type="predicted"/>
<keyword evidence="3" id="KW-1185">Reference proteome</keyword>
<reference evidence="4" key="2">
    <citation type="submission" date="2020-10" db="UniProtKB">
        <authorList>
            <consortium name="WormBaseParasite"/>
        </authorList>
    </citation>
    <scope>IDENTIFICATION</scope>
</reference>
<keyword evidence="1" id="KW-0812">Transmembrane</keyword>
<dbReference type="Proteomes" id="UP000492821">
    <property type="component" value="Unassembled WGS sequence"/>
</dbReference>
<feature type="chain" id="PRO_5028998848" evidence="2">
    <location>
        <begin position="21"/>
        <end position="70"/>
    </location>
</feature>
<name>A0A7E4ULR6_PANRE</name>
<evidence type="ECO:0000256" key="2">
    <source>
        <dbReference type="SAM" id="SignalP"/>
    </source>
</evidence>
<dbReference type="WBParaSite" id="Pan_g10280.t1">
    <property type="protein sequence ID" value="Pan_g10280.t1"/>
    <property type="gene ID" value="Pan_g10280"/>
</dbReference>
<dbReference type="AlphaFoldDB" id="A0A7E4ULR6"/>
<feature type="signal peptide" evidence="2">
    <location>
        <begin position="1"/>
        <end position="20"/>
    </location>
</feature>
<reference evidence="3" key="1">
    <citation type="journal article" date="2013" name="Genetics">
        <title>The draft genome and transcriptome of Panagrellus redivivus are shaped by the harsh demands of a free-living lifestyle.</title>
        <authorList>
            <person name="Srinivasan J."/>
            <person name="Dillman A.R."/>
            <person name="Macchietto M.G."/>
            <person name="Heikkinen L."/>
            <person name="Lakso M."/>
            <person name="Fracchia K.M."/>
            <person name="Antoshechkin I."/>
            <person name="Mortazavi A."/>
            <person name="Wong G."/>
            <person name="Sternberg P.W."/>
        </authorList>
    </citation>
    <scope>NUCLEOTIDE SEQUENCE [LARGE SCALE GENOMIC DNA]</scope>
    <source>
        <strain evidence="3">MT8872</strain>
    </source>
</reference>
<protein>
    <submittedName>
        <fullName evidence="4">Secreted protein</fullName>
    </submittedName>
</protein>
<organism evidence="3 4">
    <name type="scientific">Panagrellus redivivus</name>
    <name type="common">Microworm</name>
    <dbReference type="NCBI Taxonomy" id="6233"/>
    <lineage>
        <taxon>Eukaryota</taxon>
        <taxon>Metazoa</taxon>
        <taxon>Ecdysozoa</taxon>
        <taxon>Nematoda</taxon>
        <taxon>Chromadorea</taxon>
        <taxon>Rhabditida</taxon>
        <taxon>Tylenchina</taxon>
        <taxon>Panagrolaimomorpha</taxon>
        <taxon>Panagrolaimoidea</taxon>
        <taxon>Panagrolaimidae</taxon>
        <taxon>Panagrellus</taxon>
    </lineage>
</organism>
<keyword evidence="2" id="KW-0732">Signal</keyword>
<keyword evidence="1" id="KW-1133">Transmembrane helix</keyword>
<evidence type="ECO:0000313" key="3">
    <source>
        <dbReference type="Proteomes" id="UP000492821"/>
    </source>
</evidence>
<evidence type="ECO:0000256" key="1">
    <source>
        <dbReference type="SAM" id="Phobius"/>
    </source>
</evidence>
<feature type="transmembrane region" description="Helical" evidence="1">
    <location>
        <begin position="48"/>
        <end position="67"/>
    </location>
</feature>
<accession>A0A7E4ULR6</accession>